<reference evidence="3 4" key="1">
    <citation type="submission" date="2018-04" db="EMBL/GenBank/DDBJ databases">
        <title>Genomic Encyclopedia of Archaeal and Bacterial Type Strains, Phase II (KMG-II): from individual species to whole genera.</title>
        <authorList>
            <person name="Goeker M."/>
        </authorList>
    </citation>
    <scope>NUCLEOTIDE SEQUENCE [LARGE SCALE GENOMIC DNA]</scope>
    <source>
        <strain evidence="3 4">DSM 26809</strain>
    </source>
</reference>
<accession>A0A2T5J9D4</accession>
<dbReference type="Pfam" id="PF13439">
    <property type="entry name" value="Glyco_transf_4"/>
    <property type="match status" value="1"/>
</dbReference>
<dbReference type="PANTHER" id="PTHR12526">
    <property type="entry name" value="GLYCOSYLTRANSFERASE"/>
    <property type="match status" value="1"/>
</dbReference>
<dbReference type="GO" id="GO:0016757">
    <property type="term" value="F:glycosyltransferase activity"/>
    <property type="evidence" value="ECO:0007669"/>
    <property type="project" value="InterPro"/>
</dbReference>
<dbReference type="EMBL" id="QAOQ01000004">
    <property type="protein sequence ID" value="PTQ96680.1"/>
    <property type="molecule type" value="Genomic_DNA"/>
</dbReference>
<evidence type="ECO:0000259" key="1">
    <source>
        <dbReference type="Pfam" id="PF00534"/>
    </source>
</evidence>
<evidence type="ECO:0000313" key="3">
    <source>
        <dbReference type="EMBL" id="PTQ96680.1"/>
    </source>
</evidence>
<dbReference type="RefSeq" id="WP_107828638.1">
    <property type="nucleotide sequence ID" value="NZ_CP160205.1"/>
</dbReference>
<dbReference type="PANTHER" id="PTHR12526:SF630">
    <property type="entry name" value="GLYCOSYLTRANSFERASE"/>
    <property type="match status" value="1"/>
</dbReference>
<organism evidence="3 4">
    <name type="scientific">Mucilaginibacter yixingensis</name>
    <dbReference type="NCBI Taxonomy" id="1295612"/>
    <lineage>
        <taxon>Bacteria</taxon>
        <taxon>Pseudomonadati</taxon>
        <taxon>Bacteroidota</taxon>
        <taxon>Sphingobacteriia</taxon>
        <taxon>Sphingobacteriales</taxon>
        <taxon>Sphingobacteriaceae</taxon>
        <taxon>Mucilaginibacter</taxon>
    </lineage>
</organism>
<dbReference type="SUPFAM" id="SSF53756">
    <property type="entry name" value="UDP-Glycosyltransferase/glycogen phosphorylase"/>
    <property type="match status" value="1"/>
</dbReference>
<name>A0A2T5J9D4_9SPHI</name>
<dbReference type="Pfam" id="PF00534">
    <property type="entry name" value="Glycos_transf_1"/>
    <property type="match status" value="1"/>
</dbReference>
<dbReference type="InterPro" id="IPR001296">
    <property type="entry name" value="Glyco_trans_1"/>
</dbReference>
<evidence type="ECO:0000313" key="4">
    <source>
        <dbReference type="Proteomes" id="UP000244168"/>
    </source>
</evidence>
<gene>
    <name evidence="3" type="ORF">C8P68_104166</name>
</gene>
<evidence type="ECO:0000259" key="2">
    <source>
        <dbReference type="Pfam" id="PF13439"/>
    </source>
</evidence>
<dbReference type="AlphaFoldDB" id="A0A2T5J9D4"/>
<proteinExistence type="predicted"/>
<comment type="caution">
    <text evidence="3">The sequence shown here is derived from an EMBL/GenBank/DDBJ whole genome shotgun (WGS) entry which is preliminary data.</text>
</comment>
<keyword evidence="3" id="KW-0808">Transferase</keyword>
<dbReference type="Proteomes" id="UP000244168">
    <property type="component" value="Unassembled WGS sequence"/>
</dbReference>
<feature type="domain" description="Glycosyl transferase family 1" evidence="1">
    <location>
        <begin position="184"/>
        <end position="322"/>
    </location>
</feature>
<sequence>MKKVFFIVGSLGAGGSERVYWLMSQYFAQENYEVSVVFLDGNDRCFSLDVPGINFIDLKTVKASKSLFKLIGVLRKAKPFAVFSTTDHINVLTAIATFFVRVPRLIARVSNNPSQMANFNSAKARFYNRFNHLLLRRFDKIICQTQQMRAVTAALYNLPDEKLTVIPNPVSIPDHHPRDQNKIMATQHIVAVGRLSAEKGLFRLLDVMRLLPSNYRLNIAGEGPLMVPLIQYVSEHELTTRVTFLRKVLNVPDLLVQHKLLVMTSFTEGFPNVILEALAVGTPVVAFEVNGADVAIKPGFNGYIVKQDDIEGLRDCIIQACNRSWDHEAIKADVLDRFSLQHVGQMFEQLLN</sequence>
<feature type="domain" description="Glycosyltransferase subfamily 4-like N-terminal" evidence="2">
    <location>
        <begin position="14"/>
        <end position="171"/>
    </location>
</feature>
<dbReference type="InterPro" id="IPR028098">
    <property type="entry name" value="Glyco_trans_4-like_N"/>
</dbReference>
<dbReference type="Gene3D" id="3.40.50.2000">
    <property type="entry name" value="Glycogen Phosphorylase B"/>
    <property type="match status" value="2"/>
</dbReference>
<protein>
    <submittedName>
        <fullName evidence="3">Glycosyltransferase involved in cell wall biosynthesis</fullName>
    </submittedName>
</protein>
<keyword evidence="4" id="KW-1185">Reference proteome</keyword>
<dbReference type="OrthoDB" id="791981at2"/>